<evidence type="ECO:0000313" key="2">
    <source>
        <dbReference type="EMBL" id="MDR8019484.1"/>
    </source>
</evidence>
<organism evidence="2 3">
    <name type="scientific">Nesterenkonia aerolata</name>
    <dbReference type="NCBI Taxonomy" id="3074079"/>
    <lineage>
        <taxon>Bacteria</taxon>
        <taxon>Bacillati</taxon>
        <taxon>Actinomycetota</taxon>
        <taxon>Actinomycetes</taxon>
        <taxon>Micrococcales</taxon>
        <taxon>Micrococcaceae</taxon>
        <taxon>Nesterenkonia</taxon>
    </lineage>
</organism>
<dbReference type="Pfam" id="PF03817">
    <property type="entry name" value="MadL"/>
    <property type="match status" value="1"/>
</dbReference>
<keyword evidence="1" id="KW-0472">Membrane</keyword>
<keyword evidence="1" id="KW-0812">Transmembrane</keyword>
<keyword evidence="1" id="KW-1133">Transmembrane helix</keyword>
<name>A0ABU2DSM1_9MICC</name>
<comment type="caution">
    <text evidence="2">The sequence shown here is derived from an EMBL/GenBank/DDBJ whole genome shotgun (WGS) entry which is preliminary data.</text>
</comment>
<feature type="transmembrane region" description="Helical" evidence="1">
    <location>
        <begin position="93"/>
        <end position="112"/>
    </location>
</feature>
<dbReference type="EMBL" id="JAVKGR010000008">
    <property type="protein sequence ID" value="MDR8019484.1"/>
    <property type="molecule type" value="Genomic_DNA"/>
</dbReference>
<evidence type="ECO:0000313" key="3">
    <source>
        <dbReference type="Proteomes" id="UP001251870"/>
    </source>
</evidence>
<dbReference type="Proteomes" id="UP001251870">
    <property type="component" value="Unassembled WGS sequence"/>
</dbReference>
<protein>
    <submittedName>
        <fullName evidence="2">Malonate transporter subunit MadL</fullName>
    </submittedName>
</protein>
<evidence type="ECO:0000256" key="1">
    <source>
        <dbReference type="SAM" id="Phobius"/>
    </source>
</evidence>
<proteinExistence type="predicted"/>
<accession>A0ABU2DSM1</accession>
<reference evidence="2 3" key="1">
    <citation type="submission" date="2023-09" db="EMBL/GenBank/DDBJ databases">
        <title>Description of three actinobacteria isolated from air of manufacturing shop in a pharmaceutical factory.</title>
        <authorList>
            <person name="Zhang D.-F."/>
        </authorList>
    </citation>
    <scope>NUCLEOTIDE SEQUENCE [LARGE SCALE GENOMIC DNA]</scope>
    <source>
        <strain evidence="2 3">LY-0111</strain>
    </source>
</reference>
<dbReference type="NCBIfam" id="TIGR00807">
    <property type="entry name" value="malonate_madL"/>
    <property type="match status" value="1"/>
</dbReference>
<dbReference type="RefSeq" id="WP_310548474.1">
    <property type="nucleotide sequence ID" value="NZ_JAVKGR010000008.1"/>
</dbReference>
<sequence>MVVYGVAVLSACLLVGMVIGDALGAAIGVDANVGGVGFAMILLVLLTDRLRRRGRFPDVTEQGVIFWSSMYIPIVIAMASTQNVVEAVAGGPVALLAGLGALAAGAALVPVLSRIGPPTEPLPPLEAEEPKGV</sequence>
<gene>
    <name evidence="2" type="primary">madL</name>
    <name evidence="2" type="ORF">RIL96_07890</name>
</gene>
<keyword evidence="3" id="KW-1185">Reference proteome</keyword>
<feature type="transmembrane region" description="Helical" evidence="1">
    <location>
        <begin position="34"/>
        <end position="51"/>
    </location>
</feature>
<dbReference type="InterPro" id="IPR004690">
    <property type="entry name" value="Maln_transptMadL"/>
</dbReference>
<feature type="transmembrane region" description="Helical" evidence="1">
    <location>
        <begin position="63"/>
        <end position="81"/>
    </location>
</feature>